<sequence length="330" mass="34421">MSRVISPDRLAVRGLVGTIALVLVVLAALNINKLPLIGNSDVLHVQFAEAGGLKGGDAVMISGAQVGKVREVRLDGRHVVADIVLTDGDVVLGRDTEARIITITLLGRAAVELEPRGGGRLSAGQSIPLERTSSPYNLTSTLNQLTETTASIDKAQLAAALDQASSTLNATSPDLGPALEGITALSRAVSSNDDELRSLVAHADNVTGVLASRDQQIASLLGSGRSLLAELDARQQVVVSLLQSARALSTELRSLLDDTDDVLGPALDELDGVVKVLNRNKLDLQDTVFGLRGYATAFGEAISSGPWFDAYIQNLTAPGTLVPVLSGVMP</sequence>
<dbReference type="Pfam" id="PF02470">
    <property type="entry name" value="MlaD"/>
    <property type="match status" value="1"/>
</dbReference>
<evidence type="ECO:0000313" key="4">
    <source>
        <dbReference type="EMBL" id="MFD1246367.1"/>
    </source>
</evidence>
<dbReference type="PANTHER" id="PTHR33371">
    <property type="entry name" value="INTERMEMBRANE PHOSPHOLIPID TRANSPORT SYSTEM BINDING PROTEIN MLAD-RELATED"/>
    <property type="match status" value="1"/>
</dbReference>
<feature type="transmembrane region" description="Helical" evidence="1">
    <location>
        <begin position="12"/>
        <end position="31"/>
    </location>
</feature>
<evidence type="ECO:0000256" key="1">
    <source>
        <dbReference type="SAM" id="Phobius"/>
    </source>
</evidence>
<keyword evidence="1" id="KW-0812">Transmembrane</keyword>
<evidence type="ECO:0000313" key="5">
    <source>
        <dbReference type="Proteomes" id="UP001597229"/>
    </source>
</evidence>
<dbReference type="InterPro" id="IPR052336">
    <property type="entry name" value="MlaD_Phospholipid_Transporter"/>
</dbReference>
<protein>
    <submittedName>
        <fullName evidence="4">MCE family protein</fullName>
    </submittedName>
</protein>
<keyword evidence="5" id="KW-1185">Reference proteome</keyword>
<proteinExistence type="predicted"/>
<accession>A0ABW3VUW9</accession>
<dbReference type="PRINTS" id="PR01782">
    <property type="entry name" value="MCEVIRFACTOR"/>
</dbReference>
<dbReference type="InterPro" id="IPR003399">
    <property type="entry name" value="Mce/MlaD"/>
</dbReference>
<dbReference type="EMBL" id="JBHTLX010000003">
    <property type="protein sequence ID" value="MFD1246367.1"/>
    <property type="molecule type" value="Genomic_DNA"/>
</dbReference>
<feature type="domain" description="Mammalian cell entry C-terminal" evidence="3">
    <location>
        <begin position="119"/>
        <end position="288"/>
    </location>
</feature>
<evidence type="ECO:0000259" key="3">
    <source>
        <dbReference type="Pfam" id="PF11887"/>
    </source>
</evidence>
<dbReference type="Pfam" id="PF11887">
    <property type="entry name" value="Mce4_CUP1"/>
    <property type="match status" value="1"/>
</dbReference>
<dbReference type="InterPro" id="IPR024516">
    <property type="entry name" value="Mce_C"/>
</dbReference>
<gene>
    <name evidence="4" type="ORF">ACFQ3F_01065</name>
</gene>
<dbReference type="Proteomes" id="UP001597229">
    <property type="component" value="Unassembled WGS sequence"/>
</dbReference>
<keyword evidence="1" id="KW-0472">Membrane</keyword>
<dbReference type="NCBIfam" id="TIGR00996">
    <property type="entry name" value="Mtu_fam_mce"/>
    <property type="match status" value="1"/>
</dbReference>
<comment type="caution">
    <text evidence="4">The sequence shown here is derived from an EMBL/GenBank/DDBJ whole genome shotgun (WGS) entry which is preliminary data.</text>
</comment>
<name>A0ABW3VUW9_9ACTN</name>
<dbReference type="RefSeq" id="WP_367922075.1">
    <property type="nucleotide sequence ID" value="NZ_BAABAC010000051.1"/>
</dbReference>
<keyword evidence="1" id="KW-1133">Transmembrane helix</keyword>
<evidence type="ECO:0000259" key="2">
    <source>
        <dbReference type="Pfam" id="PF02470"/>
    </source>
</evidence>
<dbReference type="PANTHER" id="PTHR33371:SF18">
    <property type="entry name" value="MCE-FAMILY PROTEIN MCE3C"/>
    <property type="match status" value="1"/>
</dbReference>
<feature type="domain" description="Mce/MlaD" evidence="2">
    <location>
        <begin position="43"/>
        <end position="115"/>
    </location>
</feature>
<organism evidence="4 5">
    <name type="scientific">Nocardioides ginsengisoli</name>
    <dbReference type="NCBI Taxonomy" id="363868"/>
    <lineage>
        <taxon>Bacteria</taxon>
        <taxon>Bacillati</taxon>
        <taxon>Actinomycetota</taxon>
        <taxon>Actinomycetes</taxon>
        <taxon>Propionibacteriales</taxon>
        <taxon>Nocardioidaceae</taxon>
        <taxon>Nocardioides</taxon>
    </lineage>
</organism>
<reference evidence="5" key="1">
    <citation type="journal article" date="2019" name="Int. J. Syst. Evol. Microbiol.">
        <title>The Global Catalogue of Microorganisms (GCM) 10K type strain sequencing project: providing services to taxonomists for standard genome sequencing and annotation.</title>
        <authorList>
            <consortium name="The Broad Institute Genomics Platform"/>
            <consortium name="The Broad Institute Genome Sequencing Center for Infectious Disease"/>
            <person name="Wu L."/>
            <person name="Ma J."/>
        </authorList>
    </citation>
    <scope>NUCLEOTIDE SEQUENCE [LARGE SCALE GENOMIC DNA]</scope>
    <source>
        <strain evidence="5">CCUG 52478</strain>
    </source>
</reference>
<dbReference type="InterPro" id="IPR005693">
    <property type="entry name" value="Mce"/>
</dbReference>